<reference evidence="2" key="1">
    <citation type="submission" date="2013-01" db="EMBL/GenBank/DDBJ databases">
        <title>Draft Genome Sequence of a Mulberry Tree, Morus notabilis C.K. Schneid.</title>
        <authorList>
            <person name="He N."/>
            <person name="Zhao S."/>
        </authorList>
    </citation>
    <scope>NUCLEOTIDE SEQUENCE</scope>
</reference>
<dbReference type="AlphaFoldDB" id="W9T1W0"/>
<accession>W9T1W0</accession>
<keyword evidence="2" id="KW-1185">Reference proteome</keyword>
<dbReference type="EMBL" id="KE621625">
    <property type="protein sequence ID" value="EXC41308.1"/>
    <property type="molecule type" value="Genomic_DNA"/>
</dbReference>
<dbReference type="Proteomes" id="UP000030645">
    <property type="component" value="Unassembled WGS sequence"/>
</dbReference>
<evidence type="ECO:0000313" key="2">
    <source>
        <dbReference type="Proteomes" id="UP000030645"/>
    </source>
</evidence>
<protein>
    <submittedName>
        <fullName evidence="1">Uncharacterized protein</fullName>
    </submittedName>
</protein>
<name>W9T1W0_9ROSA</name>
<evidence type="ECO:0000313" key="1">
    <source>
        <dbReference type="EMBL" id="EXC41308.1"/>
    </source>
</evidence>
<organism evidence="1 2">
    <name type="scientific">Morus notabilis</name>
    <dbReference type="NCBI Taxonomy" id="981085"/>
    <lineage>
        <taxon>Eukaryota</taxon>
        <taxon>Viridiplantae</taxon>
        <taxon>Streptophyta</taxon>
        <taxon>Embryophyta</taxon>
        <taxon>Tracheophyta</taxon>
        <taxon>Spermatophyta</taxon>
        <taxon>Magnoliopsida</taxon>
        <taxon>eudicotyledons</taxon>
        <taxon>Gunneridae</taxon>
        <taxon>Pentapetalae</taxon>
        <taxon>rosids</taxon>
        <taxon>fabids</taxon>
        <taxon>Rosales</taxon>
        <taxon>Moraceae</taxon>
        <taxon>Moreae</taxon>
        <taxon>Morus</taxon>
    </lineage>
</organism>
<proteinExistence type="predicted"/>
<gene>
    <name evidence="1" type="ORF">L484_000513</name>
</gene>
<sequence length="73" mass="8537">MVKETLWLWTGYRSFLIIPTFDVVQVSLLSFHCVGDTCGSEFPNGTIFGRQELLKFLRARLRLRNKSMLNKQE</sequence>